<feature type="transmembrane region" description="Helical" evidence="7">
    <location>
        <begin position="368"/>
        <end position="393"/>
    </location>
</feature>
<dbReference type="RefSeq" id="WP_067591386.1">
    <property type="nucleotide sequence ID" value="NZ_FOWC01000004.1"/>
</dbReference>
<evidence type="ECO:0000256" key="6">
    <source>
        <dbReference type="SAM" id="MobiDB-lite"/>
    </source>
</evidence>
<dbReference type="PANTHER" id="PTHR30287">
    <property type="entry name" value="MEMBRANE COMPONENT OF PREDICTED ABC SUPERFAMILY METABOLITE UPTAKE TRANSPORTER"/>
    <property type="match status" value="1"/>
</dbReference>
<organism evidence="10 11">
    <name type="scientific">Amycolatopsis rubida</name>
    <dbReference type="NCBI Taxonomy" id="112413"/>
    <lineage>
        <taxon>Bacteria</taxon>
        <taxon>Bacillati</taxon>
        <taxon>Actinomycetota</taxon>
        <taxon>Actinomycetes</taxon>
        <taxon>Pseudonocardiales</taxon>
        <taxon>Pseudonocardiaceae</taxon>
        <taxon>Amycolatopsis</taxon>
    </lineage>
</organism>
<feature type="transmembrane region" description="Helical" evidence="7">
    <location>
        <begin position="325"/>
        <end position="348"/>
    </location>
</feature>
<keyword evidence="12" id="KW-1185">Reference proteome</keyword>
<reference evidence="9 12" key="2">
    <citation type="submission" date="2020-01" db="EMBL/GenBank/DDBJ databases">
        <title>Insect and environment-associated Actinomycetes.</title>
        <authorList>
            <person name="Currrie C."/>
            <person name="Chevrette M."/>
            <person name="Carlson C."/>
            <person name="Stubbendieck R."/>
            <person name="Wendt-Pienkowski E."/>
        </authorList>
    </citation>
    <scope>NUCLEOTIDE SEQUENCE [LARGE SCALE GENOMIC DNA]</scope>
    <source>
        <strain evidence="9 12">SID8386</strain>
    </source>
</reference>
<keyword evidence="3 7" id="KW-0812">Transmembrane</keyword>
<evidence type="ECO:0000313" key="11">
    <source>
        <dbReference type="Proteomes" id="UP000199137"/>
    </source>
</evidence>
<proteinExistence type="predicted"/>
<dbReference type="PROSITE" id="PS51257">
    <property type="entry name" value="PROKAR_LIPOPROTEIN"/>
    <property type="match status" value="1"/>
</dbReference>
<feature type="transmembrane region" description="Helical" evidence="7">
    <location>
        <begin position="414"/>
        <end position="437"/>
    </location>
</feature>
<evidence type="ECO:0000313" key="9">
    <source>
        <dbReference type="EMBL" id="NEC57891.1"/>
    </source>
</evidence>
<evidence type="ECO:0000313" key="10">
    <source>
        <dbReference type="EMBL" id="SFP20663.1"/>
    </source>
</evidence>
<dbReference type="STRING" id="112413.SAMN05421854_104381"/>
<feature type="transmembrane region" description="Helical" evidence="7">
    <location>
        <begin position="495"/>
        <end position="518"/>
    </location>
</feature>
<reference evidence="10 11" key="1">
    <citation type="submission" date="2016-10" db="EMBL/GenBank/DDBJ databases">
        <authorList>
            <person name="de Groot N.N."/>
        </authorList>
    </citation>
    <scope>NUCLEOTIDE SEQUENCE [LARGE SCALE GENOMIC DNA]</scope>
    <source>
        <strain evidence="10 11">DSM 44637</strain>
    </source>
</reference>
<evidence type="ECO:0000256" key="1">
    <source>
        <dbReference type="ARBA" id="ARBA00004651"/>
    </source>
</evidence>
<dbReference type="Proteomes" id="UP000470404">
    <property type="component" value="Unassembled WGS sequence"/>
</dbReference>
<feature type="transmembrane region" description="Helical" evidence="7">
    <location>
        <begin position="449"/>
        <end position="474"/>
    </location>
</feature>
<feature type="transmembrane region" description="Helical" evidence="7">
    <location>
        <begin position="269"/>
        <end position="293"/>
    </location>
</feature>
<dbReference type="GO" id="GO:0005886">
    <property type="term" value="C:plasma membrane"/>
    <property type="evidence" value="ECO:0007669"/>
    <property type="project" value="UniProtKB-SubCell"/>
</dbReference>
<protein>
    <submittedName>
        <fullName evidence="9">ABC transporter permease</fullName>
    </submittedName>
    <submittedName>
        <fullName evidence="10">Putative ABC transport system permease protein</fullName>
    </submittedName>
</protein>
<dbReference type="AlphaFoldDB" id="A0A1I5NFU4"/>
<feature type="transmembrane region" description="Helical" evidence="7">
    <location>
        <begin position="730"/>
        <end position="754"/>
    </location>
</feature>
<dbReference type="Pfam" id="PF02687">
    <property type="entry name" value="FtsX"/>
    <property type="match status" value="2"/>
</dbReference>
<feature type="domain" description="ABC3 transporter permease C-terminal" evidence="8">
    <location>
        <begin position="276"/>
        <end position="395"/>
    </location>
</feature>
<gene>
    <name evidence="9" type="ORF">G3I59_20385</name>
    <name evidence="10" type="ORF">SAMN05421854_104381</name>
</gene>
<comment type="subcellular location">
    <subcellularLocation>
        <location evidence="1">Cell membrane</location>
        <topology evidence="1">Multi-pass membrane protein</topology>
    </subcellularLocation>
</comment>
<keyword evidence="5 7" id="KW-0472">Membrane</keyword>
<dbReference type="InterPro" id="IPR038766">
    <property type="entry name" value="Membrane_comp_ABC_pdt"/>
</dbReference>
<dbReference type="EMBL" id="JAAGNC010000094">
    <property type="protein sequence ID" value="NEC57891.1"/>
    <property type="molecule type" value="Genomic_DNA"/>
</dbReference>
<dbReference type="PANTHER" id="PTHR30287:SF1">
    <property type="entry name" value="INNER MEMBRANE PROTEIN"/>
    <property type="match status" value="1"/>
</dbReference>
<evidence type="ECO:0000259" key="8">
    <source>
        <dbReference type="Pfam" id="PF02687"/>
    </source>
</evidence>
<evidence type="ECO:0000256" key="7">
    <source>
        <dbReference type="SAM" id="Phobius"/>
    </source>
</evidence>
<evidence type="ECO:0000256" key="5">
    <source>
        <dbReference type="ARBA" id="ARBA00023136"/>
    </source>
</evidence>
<dbReference type="InterPro" id="IPR003838">
    <property type="entry name" value="ABC3_permease_C"/>
</dbReference>
<dbReference type="EMBL" id="FOWC01000004">
    <property type="protein sequence ID" value="SFP20663.1"/>
    <property type="molecule type" value="Genomic_DNA"/>
</dbReference>
<keyword evidence="4 7" id="KW-1133">Transmembrane helix</keyword>
<name>A0A1I5NFU4_9PSEU</name>
<feature type="domain" description="ABC3 transporter permease C-terminal" evidence="8">
    <location>
        <begin position="734"/>
        <end position="846"/>
    </location>
</feature>
<dbReference type="Proteomes" id="UP000199137">
    <property type="component" value="Unassembled WGS sequence"/>
</dbReference>
<evidence type="ECO:0000256" key="2">
    <source>
        <dbReference type="ARBA" id="ARBA00022475"/>
    </source>
</evidence>
<feature type="transmembrane region" description="Helical" evidence="7">
    <location>
        <begin position="775"/>
        <end position="799"/>
    </location>
</feature>
<dbReference type="OrthoDB" id="3223244at2"/>
<evidence type="ECO:0000313" key="12">
    <source>
        <dbReference type="Proteomes" id="UP000470404"/>
    </source>
</evidence>
<accession>A0A1I5NFU4</accession>
<feature type="region of interest" description="Disordered" evidence="6">
    <location>
        <begin position="60"/>
        <end position="79"/>
    </location>
</feature>
<keyword evidence="2" id="KW-1003">Cell membrane</keyword>
<sequence length="857" mass="88331">MLRLALSTLRFRKAGFTATFVALLVGTAIVMACGGLMQTGVSPRVPPQRLAEAPVVVAGDQHYDLPPTNPGTEDEDHESATLPERVRLDASLGAKIAAVPGVAKVIPDVSIPATLPADPDVKLVRGTALGHDWATAELAPYSLTDGRAPQRGGEVVLDQATAAATGVASGGSVQIAVRGGVRSFQVVGIAVAGGKMASDAVFFSHEDALALAPAPGQVDAFGVLPAAGTDPAALSTQIANVVRDQHAVALTGVARGTAEFAQASDGGEILVILAAVFGGLAVQVALFVVASTLGLSVQQRRREVALLRAVGATPKQVSRMITAESMVIGVLATVLAAFPGELLGNWLFDRLSGFGVFEPVLAYHQDWIPTAAGVLVGLLSAWGAGFVAARYAGRTRPVEAMQELVSPKRWLTSFRLWWGIGSLIGGVALAYLTITVMDGPLAASTAGPAVTLVAAAVALFAPGITRGMVAVLRVPVRAVSGLSGYLAMANARVRWLPMSGAVVPVMLATTLAVFMLYFQTTQVESAKQKYASNLSADAVVTSSTGDVGTGLLDKVRSLPGVGTASAYVTSKGYNEKPSDSSQDEDGLALTGVTGDAVAKTRASEVATGSLDALQGNTIALPVDNATRLHVKLGDEIGLRLGDGAQVRLRVVATLRAAPDFATAMLPAATLAPHTTDGIASQVLVTAAAGTSVSQLMSTLDGMAQASPGVQVANRDTLTAKFVQEQEANAWVNYLVVGMILLYAAISVVNTLVLSTAHRRREFGLQRLAGSSRGQVLGVMAVEGMVVAVIGVVLGTAVSLAMLVPFSQAVSDSWLPYGPLWIYAVVVLLAVVVSMVATLFPTWLAVRGKTSIAMLSPE</sequence>
<feature type="transmembrane region" description="Helical" evidence="7">
    <location>
        <begin position="819"/>
        <end position="845"/>
    </location>
</feature>
<evidence type="ECO:0000256" key="3">
    <source>
        <dbReference type="ARBA" id="ARBA00022692"/>
    </source>
</evidence>
<evidence type="ECO:0000256" key="4">
    <source>
        <dbReference type="ARBA" id="ARBA00022989"/>
    </source>
</evidence>